<sequence>EADELIKEGIAKFGETPNPEVVAQHLFGIKQAPNLNFLEEHCSPNPLNEQTFTHEQPQPQQQPQPTQP</sequence>
<keyword evidence="3" id="KW-1185">Reference proteome</keyword>
<feature type="region of interest" description="Disordered" evidence="1">
    <location>
        <begin position="38"/>
        <end position="68"/>
    </location>
</feature>
<feature type="compositionally biased region" description="Polar residues" evidence="1">
    <location>
        <begin position="45"/>
        <end position="55"/>
    </location>
</feature>
<evidence type="ECO:0000313" key="2">
    <source>
        <dbReference type="EMBL" id="MCI50794.1"/>
    </source>
</evidence>
<comment type="caution">
    <text evidence="2">The sequence shown here is derived from an EMBL/GenBank/DDBJ whole genome shotgun (WGS) entry which is preliminary data.</text>
</comment>
<protein>
    <submittedName>
        <fullName evidence="2">Uncharacterized protein</fullName>
    </submittedName>
</protein>
<reference evidence="2 3" key="1">
    <citation type="journal article" date="2018" name="Front. Plant Sci.">
        <title>Red Clover (Trifolium pratense) and Zigzag Clover (T. medium) - A Picture of Genomic Similarities and Differences.</title>
        <authorList>
            <person name="Dluhosova J."/>
            <person name="Istvanek J."/>
            <person name="Nedelnik J."/>
            <person name="Repkova J."/>
        </authorList>
    </citation>
    <scope>NUCLEOTIDE SEQUENCE [LARGE SCALE GENOMIC DNA]</scope>
    <source>
        <strain evidence="3">cv. 10/8</strain>
        <tissue evidence="2">Leaf</tissue>
    </source>
</reference>
<evidence type="ECO:0000313" key="3">
    <source>
        <dbReference type="Proteomes" id="UP000265520"/>
    </source>
</evidence>
<dbReference type="Proteomes" id="UP000265520">
    <property type="component" value="Unassembled WGS sequence"/>
</dbReference>
<proteinExistence type="predicted"/>
<feature type="non-terminal residue" evidence="2">
    <location>
        <position position="1"/>
    </location>
</feature>
<accession>A0A392SRF2</accession>
<dbReference type="AlphaFoldDB" id="A0A392SRF2"/>
<dbReference type="EMBL" id="LXQA010422012">
    <property type="protein sequence ID" value="MCI50794.1"/>
    <property type="molecule type" value="Genomic_DNA"/>
</dbReference>
<evidence type="ECO:0000256" key="1">
    <source>
        <dbReference type="SAM" id="MobiDB-lite"/>
    </source>
</evidence>
<organism evidence="2 3">
    <name type="scientific">Trifolium medium</name>
    <dbReference type="NCBI Taxonomy" id="97028"/>
    <lineage>
        <taxon>Eukaryota</taxon>
        <taxon>Viridiplantae</taxon>
        <taxon>Streptophyta</taxon>
        <taxon>Embryophyta</taxon>
        <taxon>Tracheophyta</taxon>
        <taxon>Spermatophyta</taxon>
        <taxon>Magnoliopsida</taxon>
        <taxon>eudicotyledons</taxon>
        <taxon>Gunneridae</taxon>
        <taxon>Pentapetalae</taxon>
        <taxon>rosids</taxon>
        <taxon>fabids</taxon>
        <taxon>Fabales</taxon>
        <taxon>Fabaceae</taxon>
        <taxon>Papilionoideae</taxon>
        <taxon>50 kb inversion clade</taxon>
        <taxon>NPAAA clade</taxon>
        <taxon>Hologalegina</taxon>
        <taxon>IRL clade</taxon>
        <taxon>Trifolieae</taxon>
        <taxon>Trifolium</taxon>
    </lineage>
</organism>
<name>A0A392SRF2_9FABA</name>